<proteinExistence type="predicted"/>
<reference evidence="2" key="1">
    <citation type="submission" date="2018-11" db="EMBL/GenBank/DDBJ databases">
        <authorList>
            <consortium name="Genoscope - CEA"/>
            <person name="William W."/>
        </authorList>
    </citation>
    <scope>NUCLEOTIDE SEQUENCE</scope>
</reference>
<dbReference type="Pfam" id="PF25210">
    <property type="entry name" value="Kelch_FKB95"/>
    <property type="match status" value="1"/>
</dbReference>
<evidence type="ECO:0000259" key="1">
    <source>
        <dbReference type="Pfam" id="PF25210"/>
    </source>
</evidence>
<feature type="domain" description="FKB95-like N-terminal Kelch" evidence="1">
    <location>
        <begin position="1"/>
        <end position="113"/>
    </location>
</feature>
<dbReference type="SUPFAM" id="SSF117281">
    <property type="entry name" value="Kelch motif"/>
    <property type="match status" value="1"/>
</dbReference>
<dbReference type="InterPro" id="IPR015915">
    <property type="entry name" value="Kelch-typ_b-propeller"/>
</dbReference>
<protein>
    <recommendedName>
        <fullName evidence="1">FKB95-like N-terminal Kelch domain-containing protein</fullName>
    </recommendedName>
</protein>
<evidence type="ECO:0000313" key="2">
    <source>
        <dbReference type="EMBL" id="VDD06473.1"/>
    </source>
</evidence>
<accession>A0A3P6BLP9</accession>
<dbReference type="SMR" id="A0A3P6BLP9"/>
<dbReference type="InterPro" id="IPR057499">
    <property type="entry name" value="Kelch_FKB95"/>
</dbReference>
<dbReference type="Gene3D" id="2.120.10.80">
    <property type="entry name" value="Kelch-type beta propeller"/>
    <property type="match status" value="1"/>
</dbReference>
<dbReference type="AlphaFoldDB" id="A0A3P6BLP9"/>
<sequence>MAVFNIDKHIWEPEKELPDTVRGYRWTGECVVMAGKMYTRDPLKSIVYVYDPKENKWETDKMLNMFDWENASVVDDVLYYFDYKRGGKVLRAYDPKESSWVVVNGLEELVAEARFSRWD</sequence>
<organism evidence="2">
    <name type="scientific">Brassica oleracea</name>
    <name type="common">Wild cabbage</name>
    <dbReference type="NCBI Taxonomy" id="3712"/>
    <lineage>
        <taxon>Eukaryota</taxon>
        <taxon>Viridiplantae</taxon>
        <taxon>Streptophyta</taxon>
        <taxon>Embryophyta</taxon>
        <taxon>Tracheophyta</taxon>
        <taxon>Spermatophyta</taxon>
        <taxon>Magnoliopsida</taxon>
        <taxon>eudicotyledons</taxon>
        <taxon>Gunneridae</taxon>
        <taxon>Pentapetalae</taxon>
        <taxon>rosids</taxon>
        <taxon>malvids</taxon>
        <taxon>Brassicales</taxon>
        <taxon>Brassicaceae</taxon>
        <taxon>Brassiceae</taxon>
        <taxon>Brassica</taxon>
    </lineage>
</organism>
<dbReference type="EMBL" id="LR031873">
    <property type="protein sequence ID" value="VDD06473.1"/>
    <property type="molecule type" value="Genomic_DNA"/>
</dbReference>
<name>A0A3P6BLP9_BRAOL</name>
<gene>
    <name evidence="2" type="ORF">BOLC4T23028H</name>
</gene>